<organism evidence="2 3">
    <name type="scientific">Leersia perrieri</name>
    <dbReference type="NCBI Taxonomy" id="77586"/>
    <lineage>
        <taxon>Eukaryota</taxon>
        <taxon>Viridiplantae</taxon>
        <taxon>Streptophyta</taxon>
        <taxon>Embryophyta</taxon>
        <taxon>Tracheophyta</taxon>
        <taxon>Spermatophyta</taxon>
        <taxon>Magnoliopsida</taxon>
        <taxon>Liliopsida</taxon>
        <taxon>Poales</taxon>
        <taxon>Poaceae</taxon>
        <taxon>BOP clade</taxon>
        <taxon>Oryzoideae</taxon>
        <taxon>Oryzeae</taxon>
        <taxon>Oryzinae</taxon>
        <taxon>Leersia</taxon>
    </lineage>
</organism>
<evidence type="ECO:0000313" key="3">
    <source>
        <dbReference type="Proteomes" id="UP000032180"/>
    </source>
</evidence>
<sequence>MRMCPVHPYPDLQRQTPERGPGPEEEDSSSAKGRNKVGTRRLRVWNALPTIAICFNNIWTSARASLRRLSTLQTPWKLLRDWWIHGYEGTIPWNRLSRLHPLQSHA</sequence>
<protein>
    <submittedName>
        <fullName evidence="2">Uncharacterized protein</fullName>
    </submittedName>
</protein>
<dbReference type="AlphaFoldDB" id="A0A0D9XFI8"/>
<evidence type="ECO:0000313" key="2">
    <source>
        <dbReference type="EnsemblPlants" id="LPERR09G12200.1"/>
    </source>
</evidence>
<proteinExistence type="predicted"/>
<evidence type="ECO:0000256" key="1">
    <source>
        <dbReference type="SAM" id="MobiDB-lite"/>
    </source>
</evidence>
<dbReference type="Proteomes" id="UP000032180">
    <property type="component" value="Chromosome 9"/>
</dbReference>
<dbReference type="Gramene" id="LPERR09G12200.1">
    <property type="protein sequence ID" value="LPERR09G12200.1"/>
    <property type="gene ID" value="LPERR09G12200"/>
</dbReference>
<reference evidence="2" key="3">
    <citation type="submission" date="2015-04" db="UniProtKB">
        <authorList>
            <consortium name="EnsemblPlants"/>
        </authorList>
    </citation>
    <scope>IDENTIFICATION</scope>
</reference>
<reference evidence="2 3" key="1">
    <citation type="submission" date="2012-08" db="EMBL/GenBank/DDBJ databases">
        <title>Oryza genome evolution.</title>
        <authorList>
            <person name="Wing R.A."/>
        </authorList>
    </citation>
    <scope>NUCLEOTIDE SEQUENCE</scope>
</reference>
<feature type="region of interest" description="Disordered" evidence="1">
    <location>
        <begin position="1"/>
        <end position="36"/>
    </location>
</feature>
<keyword evidence="3" id="KW-1185">Reference proteome</keyword>
<reference evidence="3" key="2">
    <citation type="submission" date="2013-12" db="EMBL/GenBank/DDBJ databases">
        <authorList>
            <person name="Yu Y."/>
            <person name="Lee S."/>
            <person name="de Baynast K."/>
            <person name="Wissotski M."/>
            <person name="Liu L."/>
            <person name="Talag J."/>
            <person name="Goicoechea J."/>
            <person name="Angelova A."/>
            <person name="Jetty R."/>
            <person name="Kudrna D."/>
            <person name="Golser W."/>
            <person name="Rivera L."/>
            <person name="Zhang J."/>
            <person name="Wing R."/>
        </authorList>
    </citation>
    <scope>NUCLEOTIDE SEQUENCE</scope>
</reference>
<name>A0A0D9XFI8_9ORYZ</name>
<dbReference type="EnsemblPlants" id="LPERR09G12200.1">
    <property type="protein sequence ID" value="LPERR09G12200.1"/>
    <property type="gene ID" value="LPERR09G12200"/>
</dbReference>
<accession>A0A0D9XFI8</accession>
<dbReference type="HOGENOM" id="CLU_2227035_0_0_1"/>